<keyword evidence="4" id="KW-0496">Mitochondrion</keyword>
<evidence type="ECO:0000256" key="5">
    <source>
        <dbReference type="ARBA" id="ARBA00023274"/>
    </source>
</evidence>
<evidence type="ECO:0000256" key="6">
    <source>
        <dbReference type="ARBA" id="ARBA00035188"/>
    </source>
</evidence>
<sequence>MSNIVNPSTYIKSVLQNGMGRYVTQLQRITFKFSKTHGGSKGLREYMEKHLVDFAKDNPGVVIYVKPRRLGPASITMEYLNGENQYRCLSKHTKDDIVKWVEFARTQSGFPISRFIKNEHTDSPSIQGVWTPLTNKPTVLNVTDFPAEELSKASNFFPSATEQLLEIAKTIGTSSSQEQTKTSKSTN</sequence>
<comment type="subcellular location">
    <subcellularLocation>
        <location evidence="1">Mitochondrion</location>
    </subcellularLocation>
</comment>
<dbReference type="PANTHER" id="PTHR21396:SF2">
    <property type="entry name" value="LARGE RIBOSOMAL SUBUNIT PROTEIN ML43"/>
    <property type="match status" value="1"/>
</dbReference>
<dbReference type="Gene3D" id="3.40.30.10">
    <property type="entry name" value="Glutaredoxin"/>
    <property type="match status" value="1"/>
</dbReference>
<dbReference type="AlphaFoldDB" id="A0AAV4VZ51"/>
<dbReference type="PANTHER" id="PTHR21396">
    <property type="entry name" value="39S RIBOSOMAL PROTEIN L43"/>
    <property type="match status" value="1"/>
</dbReference>
<evidence type="ECO:0000313" key="9">
    <source>
        <dbReference type="Proteomes" id="UP001054837"/>
    </source>
</evidence>
<dbReference type="SMART" id="SM00916">
    <property type="entry name" value="L51_S25_CI-B8"/>
    <property type="match status" value="1"/>
</dbReference>
<evidence type="ECO:0000313" key="8">
    <source>
        <dbReference type="EMBL" id="GIY75204.1"/>
    </source>
</evidence>
<accession>A0AAV4VZ51</accession>
<comment type="similarity">
    <text evidence="2">Belongs to the mitochondrion-specific ribosomal protein mL43 family.</text>
</comment>
<reference evidence="8 9" key="1">
    <citation type="submission" date="2021-06" db="EMBL/GenBank/DDBJ databases">
        <title>Caerostris darwini draft genome.</title>
        <authorList>
            <person name="Kono N."/>
            <person name="Arakawa K."/>
        </authorList>
    </citation>
    <scope>NUCLEOTIDE SEQUENCE [LARGE SCALE GENOMIC DNA]</scope>
</reference>
<dbReference type="InterPro" id="IPR036249">
    <property type="entry name" value="Thioredoxin-like_sf"/>
</dbReference>
<organism evidence="8 9">
    <name type="scientific">Caerostris darwini</name>
    <dbReference type="NCBI Taxonomy" id="1538125"/>
    <lineage>
        <taxon>Eukaryota</taxon>
        <taxon>Metazoa</taxon>
        <taxon>Ecdysozoa</taxon>
        <taxon>Arthropoda</taxon>
        <taxon>Chelicerata</taxon>
        <taxon>Arachnida</taxon>
        <taxon>Araneae</taxon>
        <taxon>Araneomorphae</taxon>
        <taxon>Entelegynae</taxon>
        <taxon>Araneoidea</taxon>
        <taxon>Araneidae</taxon>
        <taxon>Caerostris</taxon>
    </lineage>
</organism>
<dbReference type="GO" id="GO:0005762">
    <property type="term" value="C:mitochondrial large ribosomal subunit"/>
    <property type="evidence" value="ECO:0007669"/>
    <property type="project" value="TreeGrafter"/>
</dbReference>
<proteinExistence type="inferred from homology"/>
<dbReference type="EMBL" id="BPLQ01013830">
    <property type="protein sequence ID" value="GIY75204.1"/>
    <property type="molecule type" value="Genomic_DNA"/>
</dbReference>
<dbReference type="GO" id="GO:0003735">
    <property type="term" value="F:structural constituent of ribosome"/>
    <property type="evidence" value="ECO:0007669"/>
    <property type="project" value="InterPro"/>
</dbReference>
<protein>
    <recommendedName>
        <fullName evidence="6">Large ribosomal subunit protein mL43</fullName>
    </recommendedName>
</protein>
<dbReference type="InterPro" id="IPR007741">
    <property type="entry name" value="Ribosomal_mL43/mS25/NADH_DH"/>
</dbReference>
<dbReference type="Pfam" id="PF05047">
    <property type="entry name" value="L51_S25_CI-B8"/>
    <property type="match status" value="1"/>
</dbReference>
<evidence type="ECO:0000256" key="2">
    <source>
        <dbReference type="ARBA" id="ARBA00006073"/>
    </source>
</evidence>
<comment type="caution">
    <text evidence="8">The sequence shown here is derived from an EMBL/GenBank/DDBJ whole genome shotgun (WGS) entry which is preliminary data.</text>
</comment>
<evidence type="ECO:0000256" key="1">
    <source>
        <dbReference type="ARBA" id="ARBA00004173"/>
    </source>
</evidence>
<feature type="domain" description="Ribosomal protein/NADH dehydrogenase" evidence="7">
    <location>
        <begin position="35"/>
        <end position="108"/>
    </location>
</feature>
<dbReference type="GO" id="GO:0032543">
    <property type="term" value="P:mitochondrial translation"/>
    <property type="evidence" value="ECO:0007669"/>
    <property type="project" value="InterPro"/>
</dbReference>
<evidence type="ECO:0000256" key="3">
    <source>
        <dbReference type="ARBA" id="ARBA00022980"/>
    </source>
</evidence>
<evidence type="ECO:0000259" key="7">
    <source>
        <dbReference type="SMART" id="SM00916"/>
    </source>
</evidence>
<dbReference type="SUPFAM" id="SSF52833">
    <property type="entry name" value="Thioredoxin-like"/>
    <property type="match status" value="1"/>
</dbReference>
<keyword evidence="9" id="KW-1185">Reference proteome</keyword>
<dbReference type="Proteomes" id="UP001054837">
    <property type="component" value="Unassembled WGS sequence"/>
</dbReference>
<gene>
    <name evidence="8" type="primary">MRPL43</name>
    <name evidence="8" type="ORF">CDAR_188831</name>
</gene>
<name>A0AAV4VZ51_9ARAC</name>
<dbReference type="InterPro" id="IPR039927">
    <property type="entry name" value="Ribosomal_mL43"/>
</dbReference>
<keyword evidence="3 8" id="KW-0689">Ribosomal protein</keyword>
<keyword evidence="5" id="KW-0687">Ribonucleoprotein</keyword>
<evidence type="ECO:0000256" key="4">
    <source>
        <dbReference type="ARBA" id="ARBA00023128"/>
    </source>
</evidence>